<dbReference type="Proteomes" id="UP000186904">
    <property type="component" value="Unassembled WGS sequence"/>
</dbReference>
<dbReference type="EMBL" id="FOUA01000003">
    <property type="protein sequence ID" value="SFM05177.1"/>
    <property type="molecule type" value="Genomic_DNA"/>
</dbReference>
<name>A0A1H9U564_9GAMM</name>
<organism evidence="2 5">
    <name type="scientific">Halopseudomonas bauzanensis</name>
    <dbReference type="NCBI Taxonomy" id="653930"/>
    <lineage>
        <taxon>Bacteria</taxon>
        <taxon>Pseudomonadati</taxon>
        <taxon>Pseudomonadota</taxon>
        <taxon>Gammaproteobacteria</taxon>
        <taxon>Pseudomonadales</taxon>
        <taxon>Pseudomonadaceae</taxon>
        <taxon>Halopseudomonas</taxon>
    </lineage>
</organism>
<sequence>MKGFKWVAWGFALLVAMLPAHATQASSAQAIQEMRSLGFSVCANILVYFNENGSPYELRNKQAYLQGMTRLQSLAASQRLEDVSAELSRLQSSVADTAELPQSEVELRRTSPGYTRWLLPVVDSHARLQELLDAHYRRIDNAEELQSSLHALSRDIGQLLLGYQIASFSRLGAEQWVMSAQQVLDQDQRVLDSFTGLSALNPALEKQLADPARQYAFSREQLFNQGGRWMPNGVGRYLGMAMLKIDQAAIELTK</sequence>
<reference evidence="4 5" key="1">
    <citation type="submission" date="2016-10" db="EMBL/GenBank/DDBJ databases">
        <authorList>
            <person name="de Groot N.N."/>
        </authorList>
    </citation>
    <scope>NUCLEOTIDE SEQUENCE [LARGE SCALE GENOMIC DNA]</scope>
    <source>
        <strain evidence="3 4">CGMCC 1.9095</strain>
        <strain evidence="2 5">DSM 22558</strain>
    </source>
</reference>
<accession>A0A1H9U564</accession>
<evidence type="ECO:0000313" key="4">
    <source>
        <dbReference type="Proteomes" id="UP000186599"/>
    </source>
</evidence>
<proteinExistence type="predicted"/>
<dbReference type="EMBL" id="FOGN01000003">
    <property type="protein sequence ID" value="SES04462.1"/>
    <property type="molecule type" value="Genomic_DNA"/>
</dbReference>
<gene>
    <name evidence="3" type="ORF">SAMN04487855_2145</name>
    <name evidence="2" type="ORF">SAMN05216589_2146</name>
</gene>
<evidence type="ECO:0000313" key="2">
    <source>
        <dbReference type="EMBL" id="SES04462.1"/>
    </source>
</evidence>
<keyword evidence="1" id="KW-0732">Signal</keyword>
<evidence type="ECO:0000313" key="3">
    <source>
        <dbReference type="EMBL" id="SFM05177.1"/>
    </source>
</evidence>
<dbReference type="OrthoDB" id="6846065at2"/>
<feature type="signal peptide" evidence="1">
    <location>
        <begin position="1"/>
        <end position="22"/>
    </location>
</feature>
<dbReference type="STRING" id="653930.SAMN05216589_2146"/>
<protein>
    <submittedName>
        <fullName evidence="2">Uncharacterized protein</fullName>
    </submittedName>
</protein>
<evidence type="ECO:0000313" key="5">
    <source>
        <dbReference type="Proteomes" id="UP000186904"/>
    </source>
</evidence>
<dbReference type="Proteomes" id="UP000186599">
    <property type="component" value="Unassembled WGS sequence"/>
</dbReference>
<evidence type="ECO:0000256" key="1">
    <source>
        <dbReference type="SAM" id="SignalP"/>
    </source>
</evidence>
<keyword evidence="4" id="KW-1185">Reference proteome</keyword>
<feature type="chain" id="PRO_5010473031" evidence="1">
    <location>
        <begin position="23"/>
        <end position="254"/>
    </location>
</feature>
<dbReference type="AlphaFoldDB" id="A0A1H9U564"/>
<dbReference type="RefSeq" id="WP_074779629.1">
    <property type="nucleotide sequence ID" value="NZ_FOGN01000003.1"/>
</dbReference>